<dbReference type="EMBL" id="JBJUIK010000011">
    <property type="protein sequence ID" value="KAL3513005.1"/>
    <property type="molecule type" value="Genomic_DNA"/>
</dbReference>
<keyword evidence="1" id="KW-0175">Coiled coil</keyword>
<sequence>MENGIPSEPNVDDSVSGEVRNEKSEIQVTVIATATRNSFAIRKKDRLKTILSKQLNATQIEELEKEVSEMEIRNALFAMKEGKSPGPDGFTVDFYTRNWESLYSTLAAFAALNA</sequence>
<accession>A0ABD2Z0H2</accession>
<reference evidence="3 4" key="1">
    <citation type="submission" date="2024-11" db="EMBL/GenBank/DDBJ databases">
        <title>A near-complete genome assembly of Cinchona calisaya.</title>
        <authorList>
            <person name="Lian D.C."/>
            <person name="Zhao X.W."/>
            <person name="Wei L."/>
        </authorList>
    </citation>
    <scope>NUCLEOTIDE SEQUENCE [LARGE SCALE GENOMIC DNA]</scope>
    <source>
        <tissue evidence="3">Nenye</tissue>
    </source>
</reference>
<feature type="region of interest" description="Disordered" evidence="2">
    <location>
        <begin position="1"/>
        <end position="22"/>
    </location>
</feature>
<comment type="caution">
    <text evidence="3">The sequence shown here is derived from an EMBL/GenBank/DDBJ whole genome shotgun (WGS) entry which is preliminary data.</text>
</comment>
<protein>
    <submittedName>
        <fullName evidence="3">Uncharacterized protein</fullName>
    </submittedName>
</protein>
<evidence type="ECO:0000313" key="3">
    <source>
        <dbReference type="EMBL" id="KAL3513005.1"/>
    </source>
</evidence>
<feature type="coiled-coil region" evidence="1">
    <location>
        <begin position="53"/>
        <end position="80"/>
    </location>
</feature>
<gene>
    <name evidence="3" type="ORF">ACH5RR_025722</name>
</gene>
<evidence type="ECO:0000256" key="2">
    <source>
        <dbReference type="SAM" id="MobiDB-lite"/>
    </source>
</evidence>
<keyword evidence="4" id="KW-1185">Reference proteome</keyword>
<name>A0ABD2Z0H2_9GENT</name>
<evidence type="ECO:0000313" key="4">
    <source>
        <dbReference type="Proteomes" id="UP001630127"/>
    </source>
</evidence>
<dbReference type="Proteomes" id="UP001630127">
    <property type="component" value="Unassembled WGS sequence"/>
</dbReference>
<organism evidence="3 4">
    <name type="scientific">Cinchona calisaya</name>
    <dbReference type="NCBI Taxonomy" id="153742"/>
    <lineage>
        <taxon>Eukaryota</taxon>
        <taxon>Viridiplantae</taxon>
        <taxon>Streptophyta</taxon>
        <taxon>Embryophyta</taxon>
        <taxon>Tracheophyta</taxon>
        <taxon>Spermatophyta</taxon>
        <taxon>Magnoliopsida</taxon>
        <taxon>eudicotyledons</taxon>
        <taxon>Gunneridae</taxon>
        <taxon>Pentapetalae</taxon>
        <taxon>asterids</taxon>
        <taxon>lamiids</taxon>
        <taxon>Gentianales</taxon>
        <taxon>Rubiaceae</taxon>
        <taxon>Cinchonoideae</taxon>
        <taxon>Cinchoneae</taxon>
        <taxon>Cinchona</taxon>
    </lineage>
</organism>
<dbReference type="AlphaFoldDB" id="A0ABD2Z0H2"/>
<evidence type="ECO:0000256" key="1">
    <source>
        <dbReference type="SAM" id="Coils"/>
    </source>
</evidence>
<proteinExistence type="predicted"/>